<reference evidence="5" key="2">
    <citation type="submission" date="2023-06" db="EMBL/GenBank/DDBJ databases">
        <authorList>
            <consortium name="Lawrence Berkeley National Laboratory"/>
            <person name="Haridas S."/>
            <person name="Hensen N."/>
            <person name="Bonometti L."/>
            <person name="Westerberg I."/>
            <person name="Brannstrom I.O."/>
            <person name="Guillou S."/>
            <person name="Cros-Aarteil S."/>
            <person name="Calhoun S."/>
            <person name="Kuo A."/>
            <person name="Mondo S."/>
            <person name="Pangilinan J."/>
            <person name="Riley R."/>
            <person name="LaButti K."/>
            <person name="Andreopoulos B."/>
            <person name="Lipzen A."/>
            <person name="Chen C."/>
            <person name="Yanf M."/>
            <person name="Daum C."/>
            <person name="Ng V."/>
            <person name="Clum A."/>
            <person name="Steindorff A."/>
            <person name="Ohm R."/>
            <person name="Martin F."/>
            <person name="Silar P."/>
            <person name="Natvig D."/>
            <person name="Lalanne C."/>
            <person name="Gautier V."/>
            <person name="Ament-velasquez S.L."/>
            <person name="Kruys A."/>
            <person name="Hutchinson M.I."/>
            <person name="Powell A.J."/>
            <person name="Barry K."/>
            <person name="Miller A.N."/>
            <person name="Grigoriev I.V."/>
            <person name="Debuchy R."/>
            <person name="Gladieux P."/>
            <person name="Thoren M.H."/>
            <person name="Johannesson H."/>
        </authorList>
    </citation>
    <scope>NUCLEOTIDE SEQUENCE</scope>
    <source>
        <strain evidence="5">CBS 232.78</strain>
    </source>
</reference>
<dbReference type="Gene3D" id="3.30.465.10">
    <property type="match status" value="2"/>
</dbReference>
<dbReference type="GO" id="GO:0016491">
    <property type="term" value="F:oxidoreductase activity"/>
    <property type="evidence" value="ECO:0007669"/>
    <property type="project" value="UniProtKB-KW"/>
</dbReference>
<dbReference type="InterPro" id="IPR016169">
    <property type="entry name" value="FAD-bd_PCMH_sub2"/>
</dbReference>
<evidence type="ECO:0000259" key="4">
    <source>
        <dbReference type="PROSITE" id="PS51387"/>
    </source>
</evidence>
<organism evidence="5 6">
    <name type="scientific">Podospora didyma</name>
    <dbReference type="NCBI Taxonomy" id="330526"/>
    <lineage>
        <taxon>Eukaryota</taxon>
        <taxon>Fungi</taxon>
        <taxon>Dikarya</taxon>
        <taxon>Ascomycota</taxon>
        <taxon>Pezizomycotina</taxon>
        <taxon>Sordariomycetes</taxon>
        <taxon>Sordariomycetidae</taxon>
        <taxon>Sordariales</taxon>
        <taxon>Podosporaceae</taxon>
        <taxon>Podospora</taxon>
    </lineage>
</organism>
<dbReference type="GO" id="GO:0071949">
    <property type="term" value="F:FAD binding"/>
    <property type="evidence" value="ECO:0007669"/>
    <property type="project" value="InterPro"/>
</dbReference>
<accession>A0AAE0U7I8</accession>
<comment type="caution">
    <text evidence="5">The sequence shown here is derived from an EMBL/GenBank/DDBJ whole genome shotgun (WGS) entry which is preliminary data.</text>
</comment>
<evidence type="ECO:0000256" key="2">
    <source>
        <dbReference type="ARBA" id="ARBA00023002"/>
    </source>
</evidence>
<keyword evidence="2" id="KW-0560">Oxidoreductase</keyword>
<dbReference type="InterPro" id="IPR050432">
    <property type="entry name" value="FAD-linked_Oxidoreductases_BP"/>
</dbReference>
<dbReference type="Proteomes" id="UP001285441">
    <property type="component" value="Unassembled WGS sequence"/>
</dbReference>
<name>A0AAE0U7I8_9PEZI</name>
<feature type="signal peptide" evidence="3">
    <location>
        <begin position="1"/>
        <end position="22"/>
    </location>
</feature>
<gene>
    <name evidence="5" type="ORF">B0H63DRAFT_443578</name>
</gene>
<dbReference type="AlphaFoldDB" id="A0AAE0U7I8"/>
<evidence type="ECO:0000256" key="3">
    <source>
        <dbReference type="SAM" id="SignalP"/>
    </source>
</evidence>
<evidence type="ECO:0000256" key="1">
    <source>
        <dbReference type="ARBA" id="ARBA00005466"/>
    </source>
</evidence>
<reference evidence="5" key="1">
    <citation type="journal article" date="2023" name="Mol. Phylogenet. Evol.">
        <title>Genome-scale phylogeny and comparative genomics of the fungal order Sordariales.</title>
        <authorList>
            <person name="Hensen N."/>
            <person name="Bonometti L."/>
            <person name="Westerberg I."/>
            <person name="Brannstrom I.O."/>
            <person name="Guillou S."/>
            <person name="Cros-Aarteil S."/>
            <person name="Calhoun S."/>
            <person name="Haridas S."/>
            <person name="Kuo A."/>
            <person name="Mondo S."/>
            <person name="Pangilinan J."/>
            <person name="Riley R."/>
            <person name="LaButti K."/>
            <person name="Andreopoulos B."/>
            <person name="Lipzen A."/>
            <person name="Chen C."/>
            <person name="Yan M."/>
            <person name="Daum C."/>
            <person name="Ng V."/>
            <person name="Clum A."/>
            <person name="Steindorff A."/>
            <person name="Ohm R.A."/>
            <person name="Martin F."/>
            <person name="Silar P."/>
            <person name="Natvig D.O."/>
            <person name="Lalanne C."/>
            <person name="Gautier V."/>
            <person name="Ament-Velasquez S.L."/>
            <person name="Kruys A."/>
            <person name="Hutchinson M.I."/>
            <person name="Powell A.J."/>
            <person name="Barry K."/>
            <person name="Miller A.N."/>
            <person name="Grigoriev I.V."/>
            <person name="Debuchy R."/>
            <person name="Gladieux P."/>
            <person name="Hiltunen Thoren M."/>
            <person name="Johannesson H."/>
        </authorList>
    </citation>
    <scope>NUCLEOTIDE SEQUENCE</scope>
    <source>
        <strain evidence="5">CBS 232.78</strain>
    </source>
</reference>
<dbReference type="InterPro" id="IPR036318">
    <property type="entry name" value="FAD-bd_PCMH-like_sf"/>
</dbReference>
<dbReference type="SUPFAM" id="SSF56176">
    <property type="entry name" value="FAD-binding/transporter-associated domain-like"/>
    <property type="match status" value="1"/>
</dbReference>
<dbReference type="InterPro" id="IPR006094">
    <property type="entry name" value="Oxid_FAD_bind_N"/>
</dbReference>
<keyword evidence="6" id="KW-1185">Reference proteome</keyword>
<dbReference type="InterPro" id="IPR012951">
    <property type="entry name" value="BBE"/>
</dbReference>
<dbReference type="Pfam" id="PF08031">
    <property type="entry name" value="BBE"/>
    <property type="match status" value="1"/>
</dbReference>
<sequence>MRLTSATVALLSFAVTSTRAAADGPKFAFETVQLTVDDIANFSAIAPKPINPKTPGTVCKPRPECRAFPGSSDWPADAEWEKLGAALGGGALLKPVPLAAACYPGVYQDAATCTALVNSQTITRAYFADPLSLSTQWPAGNPCPLVANPTGECTQGGLPVYVVNATSVKQIQIAVNFARNKNLRLVVKNTGHEFVGRSTGAGSLSIWTQYLKGFEILPDYSVGAFHGKAAHAGVGLQAWEVHAAMAQNDIALVSPSFATVGAFGGFMAGGGHSTMISYLGLASDQVLSLNVVTADGSFVTASPDVNSDIYFALRGGGGGTYGIVTSVVVKAHPSVNITTANIAISSLDTGIDLFWTAMKIYFAYAGTIVDAGGIDRNYIYPYANITYFNFTTQFEFPGKTIEQVNTLLAPLTTSLTTLGVTMTLTPPKTITWASEVLGEGAPRRDERFSSRLLPRAVWDDPAKYATAFAALKKIVDEGGYEIHGTAMKPSRQLVGYPGADSAVNPAFRDTVMHMVIYDSAPSSSLRSVSSAEDLAARARLSTYTDFLRQVTPGSGSYLSEGDVLEPNWQQSFFGVNYPRLLEIKNKFDPWGLFWAPSTVGSEKRAVQSVDGKTNQNGRLCRTTA</sequence>
<dbReference type="PANTHER" id="PTHR13878:SF91">
    <property type="entry name" value="FAD BINDING DOMAIN PROTEIN (AFU_ORTHOLOGUE AFUA_6G12070)-RELATED"/>
    <property type="match status" value="1"/>
</dbReference>
<evidence type="ECO:0000313" key="5">
    <source>
        <dbReference type="EMBL" id="KAK3393324.1"/>
    </source>
</evidence>
<protein>
    <recommendedName>
        <fullName evidence="4">FAD-binding PCMH-type domain-containing protein</fullName>
    </recommendedName>
</protein>
<evidence type="ECO:0000313" key="6">
    <source>
        <dbReference type="Proteomes" id="UP001285441"/>
    </source>
</evidence>
<dbReference type="PROSITE" id="PS51387">
    <property type="entry name" value="FAD_PCMH"/>
    <property type="match status" value="1"/>
</dbReference>
<keyword evidence="3" id="KW-0732">Signal</keyword>
<feature type="chain" id="PRO_5042090892" description="FAD-binding PCMH-type domain-containing protein" evidence="3">
    <location>
        <begin position="23"/>
        <end position="624"/>
    </location>
</feature>
<feature type="domain" description="FAD-binding PCMH-type" evidence="4">
    <location>
        <begin position="155"/>
        <end position="334"/>
    </location>
</feature>
<proteinExistence type="inferred from homology"/>
<dbReference type="Pfam" id="PF01565">
    <property type="entry name" value="FAD_binding_4"/>
    <property type="match status" value="1"/>
</dbReference>
<dbReference type="InterPro" id="IPR016166">
    <property type="entry name" value="FAD-bd_PCMH"/>
</dbReference>
<dbReference type="PANTHER" id="PTHR13878">
    <property type="entry name" value="GULONOLACTONE OXIDASE"/>
    <property type="match status" value="1"/>
</dbReference>
<comment type="similarity">
    <text evidence="1">Belongs to the oxygen-dependent FAD-linked oxidoreductase family.</text>
</comment>
<dbReference type="EMBL" id="JAULSW010000001">
    <property type="protein sequence ID" value="KAK3393324.1"/>
    <property type="molecule type" value="Genomic_DNA"/>
</dbReference>